<dbReference type="AlphaFoldDB" id="A0A0B0N2M0"/>
<keyword evidence="5" id="KW-0378">Hydrolase</keyword>
<dbReference type="InterPro" id="IPR050804">
    <property type="entry name" value="MCC"/>
</dbReference>
<evidence type="ECO:0000256" key="1">
    <source>
        <dbReference type="ARBA" id="ARBA00023054"/>
    </source>
</evidence>
<keyword evidence="1 2" id="KW-0175">Coiled coil</keyword>
<gene>
    <name evidence="5" type="ORF">F383_05335</name>
</gene>
<dbReference type="InterPro" id="IPR008974">
    <property type="entry name" value="TRAF-like"/>
</dbReference>
<name>A0A0B0N2M0_GOSAR</name>
<evidence type="ECO:0000256" key="3">
    <source>
        <dbReference type="SAM" id="MobiDB-lite"/>
    </source>
</evidence>
<dbReference type="SUPFAM" id="SSF49599">
    <property type="entry name" value="TRAF domain-like"/>
    <property type="match status" value="2"/>
</dbReference>
<dbReference type="PROSITE" id="PS50144">
    <property type="entry name" value="MATH"/>
    <property type="match status" value="2"/>
</dbReference>
<accession>A0A0B0N2M0</accession>
<dbReference type="EMBL" id="JRRC01429769">
    <property type="protein sequence ID" value="KHG05411.1"/>
    <property type="molecule type" value="Genomic_DNA"/>
</dbReference>
<organism evidence="5 6">
    <name type="scientific">Gossypium arboreum</name>
    <name type="common">Tree cotton</name>
    <name type="synonym">Gossypium nanking</name>
    <dbReference type="NCBI Taxonomy" id="29729"/>
    <lineage>
        <taxon>Eukaryota</taxon>
        <taxon>Viridiplantae</taxon>
        <taxon>Streptophyta</taxon>
        <taxon>Embryophyta</taxon>
        <taxon>Tracheophyta</taxon>
        <taxon>Spermatophyta</taxon>
        <taxon>Magnoliopsida</taxon>
        <taxon>eudicotyledons</taxon>
        <taxon>Gunneridae</taxon>
        <taxon>Pentapetalae</taxon>
        <taxon>rosids</taxon>
        <taxon>malvids</taxon>
        <taxon>Malvales</taxon>
        <taxon>Malvaceae</taxon>
        <taxon>Malvoideae</taxon>
        <taxon>Gossypium</taxon>
    </lineage>
</organism>
<dbReference type="InterPro" id="IPR002083">
    <property type="entry name" value="MATH/TRAF_dom"/>
</dbReference>
<proteinExistence type="predicted"/>
<feature type="coiled-coil region" evidence="2">
    <location>
        <begin position="533"/>
        <end position="647"/>
    </location>
</feature>
<dbReference type="Pfam" id="PF22486">
    <property type="entry name" value="MATH_2"/>
    <property type="match status" value="1"/>
</dbReference>
<reference evidence="6" key="1">
    <citation type="submission" date="2014-09" db="EMBL/GenBank/DDBJ databases">
        <authorList>
            <person name="Mudge J."/>
            <person name="Ramaraj T."/>
            <person name="Lindquist I.E."/>
            <person name="Bharti A.K."/>
            <person name="Sundararajan A."/>
            <person name="Cameron C.T."/>
            <person name="Woodward J.E."/>
            <person name="May G.D."/>
            <person name="Brubaker C."/>
            <person name="Broadhvest J."/>
            <person name="Wilkins T.A."/>
        </authorList>
    </citation>
    <scope>NUCLEOTIDE SEQUENCE</scope>
    <source>
        <strain evidence="6">cv. AKA8401</strain>
    </source>
</reference>
<evidence type="ECO:0000313" key="5">
    <source>
        <dbReference type="EMBL" id="KHG05411.1"/>
    </source>
</evidence>
<keyword evidence="6" id="KW-1185">Reference proteome</keyword>
<comment type="caution">
    <text evidence="5">The sequence shown here is derived from an EMBL/GenBank/DDBJ whole genome shotgun (WGS) entry which is preliminary data.</text>
</comment>
<dbReference type="CDD" id="cd00121">
    <property type="entry name" value="MATH"/>
    <property type="match status" value="2"/>
</dbReference>
<feature type="domain" description="MATH" evidence="4">
    <location>
        <begin position="264"/>
        <end position="389"/>
    </location>
</feature>
<dbReference type="GO" id="GO:0016787">
    <property type="term" value="F:hydrolase activity"/>
    <property type="evidence" value="ECO:0007669"/>
    <property type="project" value="UniProtKB-KW"/>
</dbReference>
<dbReference type="PANTHER" id="PTHR46236">
    <property type="entry name" value="TRAF-LIKE SUPERFAMILY PROTEIN"/>
    <property type="match status" value="1"/>
</dbReference>
<evidence type="ECO:0000313" key="6">
    <source>
        <dbReference type="Proteomes" id="UP000032142"/>
    </source>
</evidence>
<dbReference type="SMART" id="SM00061">
    <property type="entry name" value="MATH"/>
    <property type="match status" value="1"/>
</dbReference>
<feature type="domain" description="MATH" evidence="4">
    <location>
        <begin position="1"/>
        <end position="78"/>
    </location>
</feature>
<evidence type="ECO:0000256" key="2">
    <source>
        <dbReference type="SAM" id="Coils"/>
    </source>
</evidence>
<protein>
    <submittedName>
        <fullName evidence="5">Ubiquitin carboxyl-terminal hydrolase 12-like protein</fullName>
    </submittedName>
</protein>
<dbReference type="PANTHER" id="PTHR46236:SF35">
    <property type="entry name" value="MATH DOMAIN-CONTAINING PROTEIN"/>
    <property type="match status" value="1"/>
</dbReference>
<evidence type="ECO:0000259" key="4">
    <source>
        <dbReference type="PROSITE" id="PS50144"/>
    </source>
</evidence>
<sequence>MATNDSATLPWGWSRYAQIGLAGINQFDRKTSITKVGTVEFKANKPCLGHSSLLALKEFQNPKRGYLVSDVCLLEAYVSTDRTKGWISHELMIKTDSDRHKTDEADSPTHPSEQSVLSQAFEPADPTEEDMNKFFTSLGSELSISNIVFSQEEAKKALATLEEALDRTPAYFYGSREFSSLKQAFKIVASFDYIRRWNWNQRLLSSMYKLKKQKYDIEKFQENENGVGSIGKAMGRIASSTFTLSHNGSAGDSKSKPMDINGQVTKVTWRIENFCSIKSKKLCSEIFTVDGNKWRLCIYPKGNNVDFLSVYLVVADSVIWPTGWSRYAYFGIAVIDQFDRENSETLVTSKEFTENEADWGFPSILPLSELHNPTRGYLVNDTCLVEAYVFTDRNIGFISHELIVKTDTDKLQTKEADCVKAAMYNQKTTSTKPVEITNPSPTSPSFQIMAIEPEEPTEEDMNTFFTSLESKLWSSNTTFSREEAKEALAKVEKALNMTPVNFYDSGKLSPLKHAFKILASFDCSSTIGQKNELLAMEESLKELADRAAKALQDKNCLTEKESIKLTITHKLDRNLIRYKEVESEVKQVEKKLAALHVQVEEAQKKREKMLAERKEIFKSSKEMKMELEAVEKQWAEYEVKAKVAEKEENTVLAEWGRMKDFISSIKGKI</sequence>
<feature type="region of interest" description="Disordered" evidence="3">
    <location>
        <begin position="97"/>
        <end position="117"/>
    </location>
</feature>
<dbReference type="Proteomes" id="UP000032142">
    <property type="component" value="Unassembled WGS sequence"/>
</dbReference>
<dbReference type="Gene3D" id="2.60.210.10">
    <property type="entry name" value="Apoptosis, Tumor Necrosis Factor Receptor Associated Protein 2, Chain A"/>
    <property type="match status" value="2"/>
</dbReference>